<feature type="chain" id="PRO_5042985404" evidence="1">
    <location>
        <begin position="21"/>
        <end position="99"/>
    </location>
</feature>
<feature type="signal peptide" evidence="1">
    <location>
        <begin position="1"/>
        <end position="20"/>
    </location>
</feature>
<dbReference type="Proteomes" id="UP001344447">
    <property type="component" value="Unassembled WGS sequence"/>
</dbReference>
<dbReference type="AlphaFoldDB" id="A0AAN7TU87"/>
<evidence type="ECO:0000313" key="2">
    <source>
        <dbReference type="EMBL" id="KAK5579749.1"/>
    </source>
</evidence>
<gene>
    <name evidence="2" type="ORF">RB653_009435</name>
</gene>
<accession>A0AAN7TU87</accession>
<sequence length="99" mass="11024">MIKLLLIVLMIFSLSFQVFADIDECNKIQCNIPKCPPGAKLTHSRAVSCCPILSFNNQFYQVMAQFNPCDKVQCSIPRCPPGSKLTFLSSLSCCPFCAR</sequence>
<name>A0AAN7TU87_9MYCE</name>
<comment type="caution">
    <text evidence="2">The sequence shown here is derived from an EMBL/GenBank/DDBJ whole genome shotgun (WGS) entry which is preliminary data.</text>
</comment>
<protein>
    <submittedName>
        <fullName evidence="2">Uncharacterized protein</fullName>
    </submittedName>
</protein>
<organism evidence="2 3">
    <name type="scientific">Dictyostelium firmibasis</name>
    <dbReference type="NCBI Taxonomy" id="79012"/>
    <lineage>
        <taxon>Eukaryota</taxon>
        <taxon>Amoebozoa</taxon>
        <taxon>Evosea</taxon>
        <taxon>Eumycetozoa</taxon>
        <taxon>Dictyostelia</taxon>
        <taxon>Dictyosteliales</taxon>
        <taxon>Dictyosteliaceae</taxon>
        <taxon>Dictyostelium</taxon>
    </lineage>
</organism>
<reference evidence="2 3" key="1">
    <citation type="submission" date="2023-11" db="EMBL/GenBank/DDBJ databases">
        <title>Dfirmibasis_genome.</title>
        <authorList>
            <person name="Edelbroek B."/>
            <person name="Kjellin J."/>
            <person name="Jerlstrom-Hultqvist J."/>
            <person name="Soderbom F."/>
        </authorList>
    </citation>
    <scope>NUCLEOTIDE SEQUENCE [LARGE SCALE GENOMIC DNA]</scope>
    <source>
        <strain evidence="2 3">TNS-C-14</strain>
    </source>
</reference>
<keyword evidence="3" id="KW-1185">Reference proteome</keyword>
<evidence type="ECO:0000256" key="1">
    <source>
        <dbReference type="SAM" id="SignalP"/>
    </source>
</evidence>
<dbReference type="EMBL" id="JAVFKY010000003">
    <property type="protein sequence ID" value="KAK5579749.1"/>
    <property type="molecule type" value="Genomic_DNA"/>
</dbReference>
<proteinExistence type="predicted"/>
<keyword evidence="1" id="KW-0732">Signal</keyword>
<evidence type="ECO:0000313" key="3">
    <source>
        <dbReference type="Proteomes" id="UP001344447"/>
    </source>
</evidence>